<evidence type="ECO:0000313" key="1">
    <source>
        <dbReference type="EMBL" id="CAA3016428.1"/>
    </source>
</evidence>
<evidence type="ECO:0000313" key="2">
    <source>
        <dbReference type="Proteomes" id="UP000594638"/>
    </source>
</evidence>
<keyword evidence="2" id="KW-1185">Reference proteome</keyword>
<reference evidence="1 2" key="1">
    <citation type="submission" date="2019-12" db="EMBL/GenBank/DDBJ databases">
        <authorList>
            <person name="Alioto T."/>
            <person name="Alioto T."/>
            <person name="Gomez Garrido J."/>
        </authorList>
    </citation>
    <scope>NUCLEOTIDE SEQUENCE [LARGE SCALE GENOMIC DNA]</scope>
</reference>
<sequence>MLLTTDQGDKLQVMVDNWNLRNETNTNQRLEVLAKKVARLTIPLQEMVGNLYGHGLEARSGGRNCMR</sequence>
<dbReference type="Proteomes" id="UP000594638">
    <property type="component" value="Unassembled WGS sequence"/>
</dbReference>
<accession>A0A8S0UFK0</accession>
<organism evidence="1 2">
    <name type="scientific">Olea europaea subsp. europaea</name>
    <dbReference type="NCBI Taxonomy" id="158383"/>
    <lineage>
        <taxon>Eukaryota</taxon>
        <taxon>Viridiplantae</taxon>
        <taxon>Streptophyta</taxon>
        <taxon>Embryophyta</taxon>
        <taxon>Tracheophyta</taxon>
        <taxon>Spermatophyta</taxon>
        <taxon>Magnoliopsida</taxon>
        <taxon>eudicotyledons</taxon>
        <taxon>Gunneridae</taxon>
        <taxon>Pentapetalae</taxon>
        <taxon>asterids</taxon>
        <taxon>lamiids</taxon>
        <taxon>Lamiales</taxon>
        <taxon>Oleaceae</taxon>
        <taxon>Oleeae</taxon>
        <taxon>Olea</taxon>
    </lineage>
</organism>
<gene>
    <name evidence="1" type="ORF">OLEA9_A028315</name>
</gene>
<dbReference type="EMBL" id="CACTIH010007616">
    <property type="protein sequence ID" value="CAA3016428.1"/>
    <property type="molecule type" value="Genomic_DNA"/>
</dbReference>
<comment type="caution">
    <text evidence="1">The sequence shown here is derived from an EMBL/GenBank/DDBJ whole genome shotgun (WGS) entry which is preliminary data.</text>
</comment>
<dbReference type="Gramene" id="OE9A028315T1">
    <property type="protein sequence ID" value="OE9A028315C1"/>
    <property type="gene ID" value="OE9A028315"/>
</dbReference>
<dbReference type="AlphaFoldDB" id="A0A8S0UFK0"/>
<name>A0A8S0UFK0_OLEEU</name>
<protein>
    <submittedName>
        <fullName evidence="1">Uncharacterized protein</fullName>
    </submittedName>
</protein>
<proteinExistence type="predicted"/>
<feature type="non-terminal residue" evidence="1">
    <location>
        <position position="67"/>
    </location>
</feature>